<evidence type="ECO:0000313" key="4">
    <source>
        <dbReference type="EMBL" id="GGI45445.1"/>
    </source>
</evidence>
<keyword evidence="1" id="KW-0808">Transferase</keyword>
<dbReference type="Proteomes" id="UP000615455">
    <property type="component" value="Unassembled WGS sequence"/>
</dbReference>
<accession>A0ABQ2BQT7</accession>
<dbReference type="Pfam" id="PF00583">
    <property type="entry name" value="Acetyltransf_1"/>
    <property type="match status" value="1"/>
</dbReference>
<evidence type="ECO:0000256" key="1">
    <source>
        <dbReference type="ARBA" id="ARBA00022679"/>
    </source>
</evidence>
<dbReference type="PANTHER" id="PTHR10908">
    <property type="entry name" value="SEROTONIN N-ACETYLTRANSFERASE"/>
    <property type="match status" value="1"/>
</dbReference>
<sequence length="167" mass="18816">MRIRPVVTDSDLNQSYEIERSVYTKEAAASPEAFLLRKEAFGAYFLVAEMTGIETVPTIIGVTNGIKLNHIDLADESIKQGIQSAANGSYWCILTIAVHPLHQRQGVATALLQHIIRIAQSDHLKGIVLMCEEHLIPFYEKHGFHYMAPSKSEHGGIQWHEMHLIWN</sequence>
<dbReference type="InterPro" id="IPR051635">
    <property type="entry name" value="SNAT-like"/>
</dbReference>
<dbReference type="CDD" id="cd04301">
    <property type="entry name" value="NAT_SF"/>
    <property type="match status" value="1"/>
</dbReference>
<evidence type="ECO:0000259" key="3">
    <source>
        <dbReference type="PROSITE" id="PS51186"/>
    </source>
</evidence>
<name>A0ABQ2BQT7_9BACL</name>
<organism evidence="4 5">
    <name type="scientific">Paenibacillus marchantiophytorum</name>
    <dbReference type="NCBI Taxonomy" id="1619310"/>
    <lineage>
        <taxon>Bacteria</taxon>
        <taxon>Bacillati</taxon>
        <taxon>Bacillota</taxon>
        <taxon>Bacilli</taxon>
        <taxon>Bacillales</taxon>
        <taxon>Paenibacillaceae</taxon>
        <taxon>Paenibacillus</taxon>
    </lineage>
</organism>
<gene>
    <name evidence="4" type="ORF">GCM10008018_12110</name>
</gene>
<dbReference type="PANTHER" id="PTHR10908:SF0">
    <property type="entry name" value="SEROTONIN N-ACETYLTRANSFERASE"/>
    <property type="match status" value="1"/>
</dbReference>
<feature type="domain" description="N-acetyltransferase" evidence="3">
    <location>
        <begin position="1"/>
        <end position="167"/>
    </location>
</feature>
<dbReference type="RefSeq" id="WP_189009075.1">
    <property type="nucleotide sequence ID" value="NZ_BMHE01000004.1"/>
</dbReference>
<comment type="caution">
    <text evidence="4">The sequence shown here is derived from an EMBL/GenBank/DDBJ whole genome shotgun (WGS) entry which is preliminary data.</text>
</comment>
<proteinExistence type="predicted"/>
<protein>
    <submittedName>
        <fullName evidence="4">N-acetyltransferase</fullName>
    </submittedName>
</protein>
<evidence type="ECO:0000313" key="5">
    <source>
        <dbReference type="Proteomes" id="UP000615455"/>
    </source>
</evidence>
<dbReference type="Gene3D" id="3.40.630.30">
    <property type="match status" value="1"/>
</dbReference>
<dbReference type="InterPro" id="IPR000182">
    <property type="entry name" value="GNAT_dom"/>
</dbReference>
<dbReference type="EMBL" id="BMHE01000004">
    <property type="protein sequence ID" value="GGI45445.1"/>
    <property type="molecule type" value="Genomic_DNA"/>
</dbReference>
<keyword evidence="5" id="KW-1185">Reference proteome</keyword>
<keyword evidence="2" id="KW-0012">Acyltransferase</keyword>
<dbReference type="PROSITE" id="PS51186">
    <property type="entry name" value="GNAT"/>
    <property type="match status" value="1"/>
</dbReference>
<dbReference type="SUPFAM" id="SSF55729">
    <property type="entry name" value="Acyl-CoA N-acyltransferases (Nat)"/>
    <property type="match status" value="1"/>
</dbReference>
<reference evidence="5" key="1">
    <citation type="journal article" date="2019" name="Int. J. Syst. Evol. Microbiol.">
        <title>The Global Catalogue of Microorganisms (GCM) 10K type strain sequencing project: providing services to taxonomists for standard genome sequencing and annotation.</title>
        <authorList>
            <consortium name="The Broad Institute Genomics Platform"/>
            <consortium name="The Broad Institute Genome Sequencing Center for Infectious Disease"/>
            <person name="Wu L."/>
            <person name="Ma J."/>
        </authorList>
    </citation>
    <scope>NUCLEOTIDE SEQUENCE [LARGE SCALE GENOMIC DNA]</scope>
    <source>
        <strain evidence="5">CGMCC 1.15043</strain>
    </source>
</reference>
<dbReference type="InterPro" id="IPR016181">
    <property type="entry name" value="Acyl_CoA_acyltransferase"/>
</dbReference>
<evidence type="ECO:0000256" key="2">
    <source>
        <dbReference type="ARBA" id="ARBA00023315"/>
    </source>
</evidence>